<dbReference type="InterPro" id="IPR003737">
    <property type="entry name" value="GlcNAc_PI_deacetylase-related"/>
</dbReference>
<evidence type="ECO:0000313" key="3">
    <source>
        <dbReference type="Proteomes" id="UP000078534"/>
    </source>
</evidence>
<comment type="cofactor">
    <cofactor evidence="1">
        <name>Zn(2+)</name>
        <dbReference type="ChEBI" id="CHEBI:29105"/>
    </cofactor>
</comment>
<dbReference type="Proteomes" id="UP000078534">
    <property type="component" value="Unassembled WGS sequence"/>
</dbReference>
<dbReference type="NCBIfam" id="TIGR04000">
    <property type="entry name" value="thiol_BshB2"/>
    <property type="match status" value="1"/>
</dbReference>
<dbReference type="RefSeq" id="WP_066332796.1">
    <property type="nucleotide sequence ID" value="NZ_LWSG01000015.1"/>
</dbReference>
<organism evidence="2 3">
    <name type="scientific">Metabacillus litoralis</name>
    <dbReference type="NCBI Taxonomy" id="152268"/>
    <lineage>
        <taxon>Bacteria</taxon>
        <taxon>Bacillati</taxon>
        <taxon>Bacillota</taxon>
        <taxon>Bacilli</taxon>
        <taxon>Bacillales</taxon>
        <taxon>Bacillaceae</taxon>
        <taxon>Metabacillus</taxon>
    </lineage>
</organism>
<dbReference type="OrthoDB" id="9790023at2"/>
<dbReference type="PANTHER" id="PTHR12993:SF27">
    <property type="entry name" value="N-ACETYL-ALPHA-D-GLUCOSAMINYL L-MALATE DEACETYLASE 2-RELATED"/>
    <property type="match status" value="1"/>
</dbReference>
<dbReference type="PANTHER" id="PTHR12993">
    <property type="entry name" value="N-ACETYLGLUCOSAMINYL-PHOSPHATIDYLINOSITOL DE-N-ACETYLASE-RELATED"/>
    <property type="match status" value="1"/>
</dbReference>
<evidence type="ECO:0000256" key="1">
    <source>
        <dbReference type="ARBA" id="ARBA00001947"/>
    </source>
</evidence>
<evidence type="ECO:0000313" key="2">
    <source>
        <dbReference type="EMBL" id="OAS86140.1"/>
    </source>
</evidence>
<dbReference type="GO" id="GO:0016811">
    <property type="term" value="F:hydrolase activity, acting on carbon-nitrogen (but not peptide) bonds, in linear amides"/>
    <property type="evidence" value="ECO:0007669"/>
    <property type="project" value="TreeGrafter"/>
</dbReference>
<reference evidence="3" key="1">
    <citation type="submission" date="2016-04" db="EMBL/GenBank/DDBJ databases">
        <authorList>
            <person name="Lyu Z."/>
            <person name="Lyu W."/>
        </authorList>
    </citation>
    <scope>NUCLEOTIDE SEQUENCE [LARGE SCALE GENOMIC DNA]</scope>
    <source>
        <strain evidence="3">C44</strain>
    </source>
</reference>
<dbReference type="STRING" id="152268.A6K24_22720"/>
<comment type="caution">
    <text evidence="2">The sequence shown here is derived from an EMBL/GenBank/DDBJ whole genome shotgun (WGS) entry which is preliminary data.</text>
</comment>
<dbReference type="Pfam" id="PF02585">
    <property type="entry name" value="PIG-L"/>
    <property type="match status" value="1"/>
</dbReference>
<keyword evidence="3" id="KW-1185">Reference proteome</keyword>
<dbReference type="AlphaFoldDB" id="A0A179SYE2"/>
<sequence length="224" mass="25678">MKEHVLVILPHPDDESFGVAGLIAQKRKAGIPVTYACGTLGEMGRNMGNPLFANRESLPIIRKKELEDACRAMDVQDLRMLGLRDKTIEFEDDEELADMMEEIIDNVEPTLIVTFYPGFAVHPDHDACGAAVIRALKRRPIEKRPVTYCLAFSNNRFEKIGDPDITINITDVADIKLQALKAHRSQTEGMLKQMEEKLLNNDPEAKHWFEQETYYTYKWEDREK</sequence>
<accession>A0A179SYE2</accession>
<dbReference type="InterPro" id="IPR024078">
    <property type="entry name" value="LmbE-like_dom_sf"/>
</dbReference>
<protein>
    <submittedName>
        <fullName evidence="2">Bacillithiol biosynthesis deacetylase BshB2</fullName>
    </submittedName>
</protein>
<dbReference type="Gene3D" id="3.40.50.10320">
    <property type="entry name" value="LmbE-like"/>
    <property type="match status" value="1"/>
</dbReference>
<dbReference type="EMBL" id="LWSG01000015">
    <property type="protein sequence ID" value="OAS86140.1"/>
    <property type="molecule type" value="Genomic_DNA"/>
</dbReference>
<dbReference type="InterPro" id="IPR023841">
    <property type="entry name" value="BshB2"/>
</dbReference>
<name>A0A179SYE2_9BACI</name>
<proteinExistence type="predicted"/>
<gene>
    <name evidence="2" type="ORF">A6K24_22720</name>
</gene>
<dbReference type="SUPFAM" id="SSF102588">
    <property type="entry name" value="LmbE-like"/>
    <property type="match status" value="1"/>
</dbReference>